<dbReference type="InterPro" id="IPR009554">
    <property type="entry name" value="Phageshock_PspB"/>
</dbReference>
<dbReference type="GO" id="GO:0006355">
    <property type="term" value="P:regulation of DNA-templated transcription"/>
    <property type="evidence" value="ECO:0007669"/>
    <property type="project" value="InterPro"/>
</dbReference>
<evidence type="ECO:0008006" key="3">
    <source>
        <dbReference type="Google" id="ProtNLM"/>
    </source>
</evidence>
<name>A0A3B0S5C7_9ZZZZ</name>
<dbReference type="GO" id="GO:0009271">
    <property type="term" value="P:phage shock"/>
    <property type="evidence" value="ECO:0007669"/>
    <property type="project" value="InterPro"/>
</dbReference>
<keyword evidence="1" id="KW-1133">Transmembrane helix</keyword>
<dbReference type="EMBL" id="UOEE01000270">
    <property type="protein sequence ID" value="VAV99082.1"/>
    <property type="molecule type" value="Genomic_DNA"/>
</dbReference>
<dbReference type="Pfam" id="PF06667">
    <property type="entry name" value="PspB"/>
    <property type="match status" value="1"/>
</dbReference>
<keyword evidence="1" id="KW-0812">Transmembrane</keyword>
<dbReference type="AlphaFoldDB" id="A0A3B0S5C7"/>
<feature type="transmembrane region" description="Helical" evidence="1">
    <location>
        <begin position="6"/>
        <end position="23"/>
    </location>
</feature>
<dbReference type="NCBIfam" id="TIGR02976">
    <property type="entry name" value="phageshock_pspB"/>
    <property type="match status" value="1"/>
</dbReference>
<evidence type="ECO:0000256" key="1">
    <source>
        <dbReference type="SAM" id="Phobius"/>
    </source>
</evidence>
<evidence type="ECO:0000313" key="2">
    <source>
        <dbReference type="EMBL" id="VAV99082.1"/>
    </source>
</evidence>
<sequence>MMEVFGILLLVIVAPVWISFHYLTKWREQKGLSADDEHMLEDLWRSAKRMEDRILSLEAILDAEQPNWRKEDDK</sequence>
<gene>
    <name evidence="2" type="ORF">MNBD_ALPHA06-2207</name>
</gene>
<proteinExistence type="predicted"/>
<protein>
    <recommendedName>
        <fullName evidence="3">Phage shock protein B</fullName>
    </recommendedName>
</protein>
<accession>A0A3B0S5C7</accession>
<keyword evidence="1" id="KW-0472">Membrane</keyword>
<organism evidence="2">
    <name type="scientific">hydrothermal vent metagenome</name>
    <dbReference type="NCBI Taxonomy" id="652676"/>
    <lineage>
        <taxon>unclassified sequences</taxon>
        <taxon>metagenomes</taxon>
        <taxon>ecological metagenomes</taxon>
    </lineage>
</organism>
<reference evidence="2" key="1">
    <citation type="submission" date="2018-06" db="EMBL/GenBank/DDBJ databases">
        <authorList>
            <person name="Zhirakovskaya E."/>
        </authorList>
    </citation>
    <scope>NUCLEOTIDE SEQUENCE</scope>
</reference>